<dbReference type="SUPFAM" id="SSF57501">
    <property type="entry name" value="Cystine-knot cytokines"/>
    <property type="match status" value="1"/>
</dbReference>
<proteinExistence type="inferred from homology"/>
<accession>A0A7R8V854</accession>
<reference evidence="8 9" key="1">
    <citation type="submission" date="2020-11" db="EMBL/GenBank/DDBJ databases">
        <authorList>
            <person name="Wallbank WR R."/>
            <person name="Pardo Diaz C."/>
            <person name="Kozak K."/>
            <person name="Martin S."/>
            <person name="Jiggins C."/>
            <person name="Moest M."/>
            <person name="Warren A I."/>
            <person name="Generalovic N T."/>
            <person name="Byers J.R.P. K."/>
            <person name="Montejo-Kovacevich G."/>
            <person name="Yen C E."/>
        </authorList>
    </citation>
    <scope>NUCLEOTIDE SEQUENCE [LARGE SCALE GENOMIC DNA]</scope>
</reference>
<evidence type="ECO:0000256" key="5">
    <source>
        <dbReference type="ARBA" id="ARBA00023157"/>
    </source>
</evidence>
<dbReference type="GO" id="GO:0005125">
    <property type="term" value="F:cytokine activity"/>
    <property type="evidence" value="ECO:0007669"/>
    <property type="project" value="TreeGrafter"/>
</dbReference>
<comment type="subcellular location">
    <subcellularLocation>
        <location evidence="1">Secreted</location>
    </subcellularLocation>
</comment>
<dbReference type="GO" id="GO:0005615">
    <property type="term" value="C:extracellular space"/>
    <property type="evidence" value="ECO:0007669"/>
    <property type="project" value="TreeGrafter"/>
</dbReference>
<dbReference type="EMBL" id="LR899015">
    <property type="protein sequence ID" value="CAD7093907.1"/>
    <property type="molecule type" value="Genomic_DNA"/>
</dbReference>
<dbReference type="PANTHER" id="PTHR11848:SF119">
    <property type="entry name" value="TGF-BETA FAMILY PROFILE DOMAIN-CONTAINING PROTEIN"/>
    <property type="match status" value="1"/>
</dbReference>
<dbReference type="FunCoup" id="A0A7R8V854">
    <property type="interactions" value="3"/>
</dbReference>
<dbReference type="Proteomes" id="UP000594454">
    <property type="component" value="Chromosome 7"/>
</dbReference>
<dbReference type="PANTHER" id="PTHR11848">
    <property type="entry name" value="TGF-BETA FAMILY"/>
    <property type="match status" value="1"/>
</dbReference>
<keyword evidence="3" id="KW-0964">Secreted</keyword>
<dbReference type="Pfam" id="PF00019">
    <property type="entry name" value="TGF_beta"/>
    <property type="match status" value="1"/>
</dbReference>
<dbReference type="InterPro" id="IPR017948">
    <property type="entry name" value="TGFb_CS"/>
</dbReference>
<dbReference type="InParanoid" id="A0A7R8V854"/>
<evidence type="ECO:0000256" key="6">
    <source>
        <dbReference type="RuleBase" id="RU000354"/>
    </source>
</evidence>
<dbReference type="InterPro" id="IPR029034">
    <property type="entry name" value="Cystine-knot_cytokine"/>
</dbReference>
<evidence type="ECO:0000256" key="2">
    <source>
        <dbReference type="ARBA" id="ARBA00006656"/>
    </source>
</evidence>
<keyword evidence="4 6" id="KW-0339">Growth factor</keyword>
<evidence type="ECO:0000256" key="4">
    <source>
        <dbReference type="ARBA" id="ARBA00023030"/>
    </source>
</evidence>
<organism evidence="8 9">
    <name type="scientific">Hermetia illucens</name>
    <name type="common">Black soldier fly</name>
    <dbReference type="NCBI Taxonomy" id="343691"/>
    <lineage>
        <taxon>Eukaryota</taxon>
        <taxon>Metazoa</taxon>
        <taxon>Ecdysozoa</taxon>
        <taxon>Arthropoda</taxon>
        <taxon>Hexapoda</taxon>
        <taxon>Insecta</taxon>
        <taxon>Pterygota</taxon>
        <taxon>Neoptera</taxon>
        <taxon>Endopterygota</taxon>
        <taxon>Diptera</taxon>
        <taxon>Brachycera</taxon>
        <taxon>Stratiomyomorpha</taxon>
        <taxon>Stratiomyidae</taxon>
        <taxon>Hermetiinae</taxon>
        <taxon>Hermetia</taxon>
    </lineage>
</organism>
<protein>
    <recommendedName>
        <fullName evidence="7">TGF-beta family profile domain-containing protein</fullName>
    </recommendedName>
</protein>
<evidence type="ECO:0000259" key="7">
    <source>
        <dbReference type="PROSITE" id="PS51362"/>
    </source>
</evidence>
<dbReference type="Pfam" id="PF00688">
    <property type="entry name" value="TGFb_propeptide"/>
    <property type="match status" value="1"/>
</dbReference>
<evidence type="ECO:0000256" key="3">
    <source>
        <dbReference type="ARBA" id="ARBA00022525"/>
    </source>
</evidence>
<gene>
    <name evidence="8" type="ORF">HERILL_LOCUS16162</name>
</gene>
<dbReference type="AlphaFoldDB" id="A0A7R8V854"/>
<comment type="similarity">
    <text evidence="2 6">Belongs to the TGF-beta family.</text>
</comment>
<evidence type="ECO:0000313" key="9">
    <source>
        <dbReference type="Proteomes" id="UP000594454"/>
    </source>
</evidence>
<name>A0A7R8V854_HERIL</name>
<evidence type="ECO:0000256" key="1">
    <source>
        <dbReference type="ARBA" id="ARBA00004613"/>
    </source>
</evidence>
<evidence type="ECO:0000313" key="8">
    <source>
        <dbReference type="EMBL" id="CAD7093907.1"/>
    </source>
</evidence>
<dbReference type="InterPro" id="IPR015615">
    <property type="entry name" value="TGF-beta-rel"/>
</dbReference>
<dbReference type="CDD" id="cd13755">
    <property type="entry name" value="TGF_beta_maverick"/>
    <property type="match status" value="1"/>
</dbReference>
<dbReference type="InterPro" id="IPR001839">
    <property type="entry name" value="TGF-b_C"/>
</dbReference>
<dbReference type="SMART" id="SM00204">
    <property type="entry name" value="TGFB"/>
    <property type="match status" value="1"/>
</dbReference>
<dbReference type="Gene3D" id="2.60.120.970">
    <property type="match status" value="1"/>
</dbReference>
<dbReference type="GO" id="GO:0008083">
    <property type="term" value="F:growth factor activity"/>
    <property type="evidence" value="ECO:0007669"/>
    <property type="project" value="UniProtKB-KW"/>
</dbReference>
<dbReference type="Gene3D" id="2.10.90.10">
    <property type="entry name" value="Cystine-knot cytokines"/>
    <property type="match status" value="1"/>
</dbReference>
<keyword evidence="9" id="KW-1185">Reference proteome</keyword>
<feature type="domain" description="TGF-beta family profile" evidence="7">
    <location>
        <begin position="255"/>
        <end position="372"/>
    </location>
</feature>
<keyword evidence="5" id="KW-1015">Disulfide bond</keyword>
<dbReference type="InterPro" id="IPR001111">
    <property type="entry name" value="TGF-b_propeptide"/>
</dbReference>
<dbReference type="PROSITE" id="PS00250">
    <property type="entry name" value="TGF_BETA_1"/>
    <property type="match status" value="1"/>
</dbReference>
<dbReference type="PROSITE" id="PS51362">
    <property type="entry name" value="TGF_BETA_2"/>
    <property type="match status" value="1"/>
</dbReference>
<dbReference type="FunFam" id="2.10.90.10:FF:000058">
    <property type="entry name" value="Maverick"/>
    <property type="match status" value="1"/>
</dbReference>
<sequence>MNISQEEYETKYNEYLTRVRERRKRELLEDYTFEYLEEVLNPVTLYSIKHNFSETKLYQMKHEENGSMRRRKRSPLSNNDAVYVRFPIEFDSAEMPDDVEEAVLRLLLSAKDVPPQQQQRHSYPHQHQRFHRNLSHDGRLTLNGAVTVKVYQLIEPYGRVWLASRTIEFDNINEPISSRWIELDVSKAVNGWLLSKQSNLGLEIVCDNCHQYNMYIMEDYSANSEPDFSPVLNIVGRFGMHREKRSRQHHHFMQASRRKPRKTDCVQENNKCCRHKMEVVFSEIKGYDFIIQPKTFDAGYCRGRCPPRYNPAHQHAFFQSLIWKQDKTKVPRPCCAPSKLAELEVLHVDEKNKNKLQVSTWKDMRVQECACS</sequence>
<dbReference type="OrthoDB" id="5949851at2759"/>